<reference evidence="1" key="1">
    <citation type="submission" date="2020-04" db="EMBL/GenBank/DDBJ databases">
        <authorList>
            <person name="Alioto T."/>
            <person name="Alioto T."/>
            <person name="Gomez Garrido J."/>
        </authorList>
    </citation>
    <scope>NUCLEOTIDE SEQUENCE</scope>
    <source>
        <strain evidence="1">A484AB</strain>
    </source>
</reference>
<keyword evidence="2" id="KW-1185">Reference proteome</keyword>
<comment type="caution">
    <text evidence="1">The sequence shown here is derived from an EMBL/GenBank/DDBJ whole genome shotgun (WGS) entry which is preliminary data.</text>
</comment>
<dbReference type="EMBL" id="CACRXK020003839">
    <property type="protein sequence ID" value="CAB4000446.1"/>
    <property type="molecule type" value="Genomic_DNA"/>
</dbReference>
<gene>
    <name evidence="1" type="ORF">PACLA_8A039255</name>
</gene>
<name>A0A7D9E7A8_PARCT</name>
<dbReference type="Proteomes" id="UP001152795">
    <property type="component" value="Unassembled WGS sequence"/>
</dbReference>
<evidence type="ECO:0000313" key="1">
    <source>
        <dbReference type="EMBL" id="CAB4000446.1"/>
    </source>
</evidence>
<organism evidence="1 2">
    <name type="scientific">Paramuricea clavata</name>
    <name type="common">Red gorgonian</name>
    <name type="synonym">Violescent sea-whip</name>
    <dbReference type="NCBI Taxonomy" id="317549"/>
    <lineage>
        <taxon>Eukaryota</taxon>
        <taxon>Metazoa</taxon>
        <taxon>Cnidaria</taxon>
        <taxon>Anthozoa</taxon>
        <taxon>Octocorallia</taxon>
        <taxon>Malacalcyonacea</taxon>
        <taxon>Plexauridae</taxon>
        <taxon>Paramuricea</taxon>
    </lineage>
</organism>
<sequence length="50" mass="5589">VSVFVSRTWQKKQGLIAGGIVATVHMLFLLYLHFAFHQVDTGFPSMALPQ</sequence>
<protein>
    <submittedName>
        <fullName evidence="1">Uncharacterized protein</fullName>
    </submittedName>
</protein>
<dbReference type="AlphaFoldDB" id="A0A7D9E7A8"/>
<accession>A0A7D9E7A8</accession>
<evidence type="ECO:0000313" key="2">
    <source>
        <dbReference type="Proteomes" id="UP001152795"/>
    </source>
</evidence>
<proteinExistence type="predicted"/>
<feature type="non-terminal residue" evidence="1">
    <location>
        <position position="50"/>
    </location>
</feature>